<proteinExistence type="predicted"/>
<reference evidence="1" key="1">
    <citation type="submission" date="2022-01" db="EMBL/GenBank/DDBJ databases">
        <authorList>
            <person name="Lagorce A."/>
        </authorList>
    </citation>
    <scope>NUCLEOTIDE SEQUENCE</scope>
    <source>
        <strain evidence="1">Th15_F1_A12</strain>
    </source>
</reference>
<comment type="caution">
    <text evidence="1">The sequence shown here is derived from an EMBL/GenBank/DDBJ whole genome shotgun (WGS) entry which is preliminary data.</text>
</comment>
<name>A0AAU9QNZ4_9VIBR</name>
<protein>
    <recommendedName>
        <fullName evidence="3">Magnesium chelatase</fullName>
    </recommendedName>
</protein>
<evidence type="ECO:0008006" key="3">
    <source>
        <dbReference type="Google" id="ProtNLM"/>
    </source>
</evidence>
<evidence type="ECO:0000313" key="1">
    <source>
        <dbReference type="EMBL" id="CAH1596549.1"/>
    </source>
</evidence>
<accession>A0AAU9QNZ4</accession>
<evidence type="ECO:0000313" key="2">
    <source>
        <dbReference type="Proteomes" id="UP001295462"/>
    </source>
</evidence>
<organism evidence="1 2">
    <name type="scientific">Vibrio jasicida</name>
    <dbReference type="NCBI Taxonomy" id="766224"/>
    <lineage>
        <taxon>Bacteria</taxon>
        <taxon>Pseudomonadati</taxon>
        <taxon>Pseudomonadota</taxon>
        <taxon>Gammaproteobacteria</taxon>
        <taxon>Vibrionales</taxon>
        <taxon>Vibrionaceae</taxon>
        <taxon>Vibrio</taxon>
    </lineage>
</organism>
<dbReference type="Proteomes" id="UP001295462">
    <property type="component" value="Unassembled WGS sequence"/>
</dbReference>
<dbReference type="EMBL" id="CAKMUD010000084">
    <property type="protein sequence ID" value="CAH1596549.1"/>
    <property type="molecule type" value="Genomic_DNA"/>
</dbReference>
<sequence length="47" mass="4774">MGLAIIHSRASVGVQAPSVSVEVHISNGMPGFTLVGLPETTVIVTSI</sequence>
<gene>
    <name evidence="1" type="ORF">THF1A12_300016</name>
</gene>
<dbReference type="AlphaFoldDB" id="A0AAU9QNZ4"/>